<dbReference type="EMBL" id="NGJY01000002">
    <property type="protein sequence ID" value="RSU02990.1"/>
    <property type="molecule type" value="Genomic_DNA"/>
</dbReference>
<feature type="transmembrane region" description="Helical" evidence="6">
    <location>
        <begin position="457"/>
        <end position="476"/>
    </location>
</feature>
<keyword evidence="9" id="KW-1185">Reference proteome</keyword>
<dbReference type="RefSeq" id="WP_126831201.1">
    <property type="nucleotide sequence ID" value="NZ_CBCRYB010000004.1"/>
</dbReference>
<keyword evidence="4 6" id="KW-1133">Transmembrane helix</keyword>
<feature type="transmembrane region" description="Helical" evidence="6">
    <location>
        <begin position="174"/>
        <end position="193"/>
    </location>
</feature>
<evidence type="ECO:0000256" key="3">
    <source>
        <dbReference type="ARBA" id="ARBA00022692"/>
    </source>
</evidence>
<evidence type="ECO:0000256" key="1">
    <source>
        <dbReference type="ARBA" id="ARBA00004651"/>
    </source>
</evidence>
<feature type="domain" description="Major facilitator superfamily (MFS) profile" evidence="7">
    <location>
        <begin position="19"/>
        <end position="479"/>
    </location>
</feature>
<feature type="transmembrane region" description="Helical" evidence="6">
    <location>
        <begin position="15"/>
        <end position="35"/>
    </location>
</feature>
<evidence type="ECO:0000313" key="9">
    <source>
        <dbReference type="Proteomes" id="UP000287101"/>
    </source>
</evidence>
<proteinExistence type="predicted"/>
<feature type="transmembrane region" description="Helical" evidence="6">
    <location>
        <begin position="380"/>
        <end position="399"/>
    </location>
</feature>
<comment type="subcellular location">
    <subcellularLocation>
        <location evidence="1">Cell membrane</location>
        <topology evidence="1">Multi-pass membrane protein</topology>
    </subcellularLocation>
</comment>
<dbReference type="PROSITE" id="PS50850">
    <property type="entry name" value="MFS"/>
    <property type="match status" value="1"/>
</dbReference>
<feature type="transmembrane region" description="Helical" evidence="6">
    <location>
        <begin position="85"/>
        <end position="102"/>
    </location>
</feature>
<organism evidence="8 9">
    <name type="scientific">Vagococcus fessus</name>
    <dbReference type="NCBI Taxonomy" id="120370"/>
    <lineage>
        <taxon>Bacteria</taxon>
        <taxon>Bacillati</taxon>
        <taxon>Bacillota</taxon>
        <taxon>Bacilli</taxon>
        <taxon>Lactobacillales</taxon>
        <taxon>Enterococcaceae</taxon>
        <taxon>Vagococcus</taxon>
    </lineage>
</organism>
<dbReference type="PANTHER" id="PTHR42718">
    <property type="entry name" value="MAJOR FACILITATOR SUPERFAMILY MULTIDRUG TRANSPORTER MFSC"/>
    <property type="match status" value="1"/>
</dbReference>
<feature type="transmembrane region" description="Helical" evidence="6">
    <location>
        <begin position="346"/>
        <end position="368"/>
    </location>
</feature>
<gene>
    <name evidence="8" type="ORF">CBF31_04490</name>
</gene>
<feature type="transmembrane region" description="Helical" evidence="6">
    <location>
        <begin position="108"/>
        <end position="130"/>
    </location>
</feature>
<dbReference type="Gene3D" id="1.20.1720.10">
    <property type="entry name" value="Multidrug resistance protein D"/>
    <property type="match status" value="1"/>
</dbReference>
<feature type="transmembrane region" description="Helical" evidence="6">
    <location>
        <begin position="237"/>
        <end position="256"/>
    </location>
</feature>
<name>A0A430A7A4_9ENTE</name>
<dbReference type="GO" id="GO:0022857">
    <property type="term" value="F:transmembrane transporter activity"/>
    <property type="evidence" value="ECO:0007669"/>
    <property type="project" value="InterPro"/>
</dbReference>
<dbReference type="AlphaFoldDB" id="A0A430A7A4"/>
<feature type="transmembrane region" description="Helical" evidence="6">
    <location>
        <begin position="142"/>
        <end position="168"/>
    </location>
</feature>
<feature type="transmembrane region" description="Helical" evidence="6">
    <location>
        <begin position="55"/>
        <end position="73"/>
    </location>
</feature>
<keyword evidence="3 6" id="KW-0812">Transmembrane</keyword>
<dbReference type="Gene3D" id="1.20.1250.20">
    <property type="entry name" value="MFS general substrate transporter like domains"/>
    <property type="match status" value="1"/>
</dbReference>
<dbReference type="OrthoDB" id="2321349at2"/>
<reference evidence="8 9" key="1">
    <citation type="submission" date="2017-05" db="EMBL/GenBank/DDBJ databases">
        <title>Vagococcus spp. assemblies.</title>
        <authorList>
            <person name="Gulvik C.A."/>
        </authorList>
    </citation>
    <scope>NUCLEOTIDE SEQUENCE [LARGE SCALE GENOMIC DNA]</scope>
    <source>
        <strain evidence="8 9">CCUG 41755</strain>
    </source>
</reference>
<feature type="transmembrane region" description="Helical" evidence="6">
    <location>
        <begin position="411"/>
        <end position="437"/>
    </location>
</feature>
<feature type="transmembrane region" description="Helical" evidence="6">
    <location>
        <begin position="317"/>
        <end position="334"/>
    </location>
</feature>
<dbReference type="InterPro" id="IPR036259">
    <property type="entry name" value="MFS_trans_sf"/>
</dbReference>
<dbReference type="Pfam" id="PF07690">
    <property type="entry name" value="MFS_1"/>
    <property type="match status" value="1"/>
</dbReference>
<feature type="transmembrane region" description="Helical" evidence="6">
    <location>
        <begin position="285"/>
        <end position="305"/>
    </location>
</feature>
<evidence type="ECO:0000256" key="5">
    <source>
        <dbReference type="ARBA" id="ARBA00023136"/>
    </source>
</evidence>
<protein>
    <recommendedName>
        <fullName evidence="7">Major facilitator superfamily (MFS) profile domain-containing protein</fullName>
    </recommendedName>
</protein>
<keyword evidence="5 6" id="KW-0472">Membrane</keyword>
<dbReference type="CDD" id="cd17321">
    <property type="entry name" value="MFS_MMR_MDR_like"/>
    <property type="match status" value="1"/>
</dbReference>
<dbReference type="GO" id="GO:0005886">
    <property type="term" value="C:plasma membrane"/>
    <property type="evidence" value="ECO:0007669"/>
    <property type="project" value="UniProtKB-SubCell"/>
</dbReference>
<dbReference type="Proteomes" id="UP000287101">
    <property type="component" value="Unassembled WGS sequence"/>
</dbReference>
<feature type="transmembrane region" description="Helical" evidence="6">
    <location>
        <begin position="213"/>
        <end position="231"/>
    </location>
</feature>
<keyword evidence="2" id="KW-0813">Transport</keyword>
<evidence type="ECO:0000256" key="6">
    <source>
        <dbReference type="SAM" id="Phobius"/>
    </source>
</evidence>
<evidence type="ECO:0000313" key="8">
    <source>
        <dbReference type="EMBL" id="RSU02990.1"/>
    </source>
</evidence>
<dbReference type="InterPro" id="IPR011701">
    <property type="entry name" value="MFS"/>
</dbReference>
<comment type="caution">
    <text evidence="8">The sequence shown here is derived from an EMBL/GenBank/DDBJ whole genome shotgun (WGS) entry which is preliminary data.</text>
</comment>
<evidence type="ECO:0000256" key="4">
    <source>
        <dbReference type="ARBA" id="ARBA00022989"/>
    </source>
</evidence>
<dbReference type="PANTHER" id="PTHR42718:SF39">
    <property type="entry name" value="ACTINORHODIN TRANSPORTER-RELATED"/>
    <property type="match status" value="1"/>
</dbReference>
<evidence type="ECO:0000259" key="7">
    <source>
        <dbReference type="PROSITE" id="PS50850"/>
    </source>
</evidence>
<accession>A0A430A7A4</accession>
<dbReference type="InterPro" id="IPR020846">
    <property type="entry name" value="MFS_dom"/>
</dbReference>
<sequence length="481" mass="53100">MSQIKNKVVGKEESLNWLVLAIILLPNLIISLNTYMLQVALPQIQLDVGATFSQAQYILSAYSLGLSALLIIGGKLGDLFGQKRLLMIGIIGFLIASILGALTSNPAVLIFIRLIQGGFAACIQPQVLVLMRQEFKEEDQPLVFGIYGVVIGLGFTFGLMFGGIIMSANFMGLGWRNIFLFNIPCCLLILLGMKSLKGGTKVINLAKTPKFDWWSVVLLVPSILLVINSLYRIQTGVFYKELFIIVLGSVGIALFFKIEVNRKNQNKPVVVDMTLFKNTYYNRGLITVFFTYMAMFSLFFIITYYSQYGLKKTVGETSLIFLTLGVGFILSSLLSSRLVAVLNDRLLLIGCLGMILTLLVLSFSILIIPNLLSLRNAVLLFLYGSFLGATTTPLVGIILQKVSFKTLGIGGAFINTVMYLSNVIGVCVIGALFQYFLTNSLDRALLQDYQRAFSLSLWIISCYLVVSAIGFIRMLTKNKIG</sequence>
<dbReference type="PRINTS" id="PR01036">
    <property type="entry name" value="TCRTETB"/>
</dbReference>
<evidence type="ECO:0000256" key="2">
    <source>
        <dbReference type="ARBA" id="ARBA00022448"/>
    </source>
</evidence>
<dbReference type="SUPFAM" id="SSF103473">
    <property type="entry name" value="MFS general substrate transporter"/>
    <property type="match status" value="1"/>
</dbReference>